<dbReference type="Proteomes" id="UP001196413">
    <property type="component" value="Unassembled WGS sequence"/>
</dbReference>
<accession>A0AAD5N9N9</accession>
<protein>
    <submittedName>
        <fullName evidence="2">Uncharacterized protein</fullName>
    </submittedName>
</protein>
<sequence length="106" mass="12035">MKSTKLKGKTQKTNLLLDPGFNASQCRRSRPRREALFRTPNKVEQRRFVCCSGRKRPQVIGVRSRSRSEIDTLVAHVRFDGFAASAEPHAPHGGFPTDNRNEDLLM</sequence>
<dbReference type="AlphaFoldDB" id="A0AAD5N9N9"/>
<organism evidence="2 3">
    <name type="scientific">Parelaphostrongylus tenuis</name>
    <name type="common">Meningeal worm</name>
    <dbReference type="NCBI Taxonomy" id="148309"/>
    <lineage>
        <taxon>Eukaryota</taxon>
        <taxon>Metazoa</taxon>
        <taxon>Ecdysozoa</taxon>
        <taxon>Nematoda</taxon>
        <taxon>Chromadorea</taxon>
        <taxon>Rhabditida</taxon>
        <taxon>Rhabditina</taxon>
        <taxon>Rhabditomorpha</taxon>
        <taxon>Strongyloidea</taxon>
        <taxon>Metastrongylidae</taxon>
        <taxon>Parelaphostrongylus</taxon>
    </lineage>
</organism>
<dbReference type="EMBL" id="JAHQIW010004119">
    <property type="protein sequence ID" value="KAJ1361124.1"/>
    <property type="molecule type" value="Genomic_DNA"/>
</dbReference>
<feature type="compositionally biased region" description="Basic residues" evidence="1">
    <location>
        <begin position="1"/>
        <end position="10"/>
    </location>
</feature>
<evidence type="ECO:0000313" key="2">
    <source>
        <dbReference type="EMBL" id="KAJ1361124.1"/>
    </source>
</evidence>
<gene>
    <name evidence="2" type="ORF">KIN20_020308</name>
</gene>
<feature type="region of interest" description="Disordered" evidence="1">
    <location>
        <begin position="85"/>
        <end position="106"/>
    </location>
</feature>
<proteinExistence type="predicted"/>
<evidence type="ECO:0000256" key="1">
    <source>
        <dbReference type="SAM" id="MobiDB-lite"/>
    </source>
</evidence>
<name>A0AAD5N9N9_PARTN</name>
<evidence type="ECO:0000313" key="3">
    <source>
        <dbReference type="Proteomes" id="UP001196413"/>
    </source>
</evidence>
<comment type="caution">
    <text evidence="2">The sequence shown here is derived from an EMBL/GenBank/DDBJ whole genome shotgun (WGS) entry which is preliminary data.</text>
</comment>
<feature type="region of interest" description="Disordered" evidence="1">
    <location>
        <begin position="1"/>
        <end position="31"/>
    </location>
</feature>
<reference evidence="2" key="1">
    <citation type="submission" date="2021-06" db="EMBL/GenBank/DDBJ databases">
        <title>Parelaphostrongylus tenuis whole genome reference sequence.</title>
        <authorList>
            <person name="Garwood T.J."/>
            <person name="Larsen P.A."/>
            <person name="Fountain-Jones N.M."/>
            <person name="Garbe J.R."/>
            <person name="Macchietto M.G."/>
            <person name="Kania S.A."/>
            <person name="Gerhold R.W."/>
            <person name="Richards J.E."/>
            <person name="Wolf T.M."/>
        </authorList>
    </citation>
    <scope>NUCLEOTIDE SEQUENCE</scope>
    <source>
        <strain evidence="2">MNPRO001-30</strain>
        <tissue evidence="2">Meninges</tissue>
    </source>
</reference>
<keyword evidence="3" id="KW-1185">Reference proteome</keyword>